<name>A0A1F5F235_9BACT</name>
<dbReference type="Pfam" id="PF25990">
    <property type="entry name" value="Beta-barrel_YknX"/>
    <property type="match status" value="1"/>
</dbReference>
<dbReference type="Proteomes" id="UP000177187">
    <property type="component" value="Unassembled WGS sequence"/>
</dbReference>
<dbReference type="PANTHER" id="PTHR30469:SF33">
    <property type="entry name" value="SLR1207 PROTEIN"/>
    <property type="match status" value="1"/>
</dbReference>
<accession>A0A1F5F235</accession>
<dbReference type="STRING" id="1817816.A2Y64_06170"/>
<comment type="similarity">
    <text evidence="1">Belongs to the membrane fusion protein (MFP) (TC 8.A.1) family.</text>
</comment>
<dbReference type="GO" id="GO:0015562">
    <property type="term" value="F:efflux transmembrane transporter activity"/>
    <property type="evidence" value="ECO:0007669"/>
    <property type="project" value="InterPro"/>
</dbReference>
<evidence type="ECO:0000313" key="6">
    <source>
        <dbReference type="Proteomes" id="UP000177187"/>
    </source>
</evidence>
<gene>
    <name evidence="5" type="ORF">A2Y64_06170</name>
</gene>
<feature type="domain" description="Multidrug resistance protein MdtA-like barrel-sandwich hybrid" evidence="3">
    <location>
        <begin position="76"/>
        <end position="212"/>
    </location>
</feature>
<dbReference type="SUPFAM" id="SSF111369">
    <property type="entry name" value="HlyD-like secretion proteins"/>
    <property type="match status" value="1"/>
</dbReference>
<dbReference type="InterPro" id="IPR006143">
    <property type="entry name" value="RND_pump_MFP"/>
</dbReference>
<dbReference type="Gene3D" id="2.40.420.20">
    <property type="match status" value="1"/>
</dbReference>
<organism evidence="5 6">
    <name type="scientific">Candidatus Coatesbacteria bacterium RBG_13_66_14</name>
    <dbReference type="NCBI Taxonomy" id="1817816"/>
    <lineage>
        <taxon>Bacteria</taxon>
        <taxon>Candidatus Coatesiibacteriota</taxon>
    </lineage>
</organism>
<feature type="domain" description="Multidrug resistance protein MdtA-like alpha-helical hairpin" evidence="2">
    <location>
        <begin position="117"/>
        <end position="172"/>
    </location>
</feature>
<evidence type="ECO:0000259" key="3">
    <source>
        <dbReference type="Pfam" id="PF25917"/>
    </source>
</evidence>
<dbReference type="Gene3D" id="2.40.50.100">
    <property type="match status" value="1"/>
</dbReference>
<evidence type="ECO:0000259" key="2">
    <source>
        <dbReference type="Pfam" id="PF25876"/>
    </source>
</evidence>
<dbReference type="InterPro" id="IPR058625">
    <property type="entry name" value="MdtA-like_BSH"/>
</dbReference>
<dbReference type="NCBIfam" id="TIGR01730">
    <property type="entry name" value="RND_mfp"/>
    <property type="match status" value="1"/>
</dbReference>
<dbReference type="Pfam" id="PF25917">
    <property type="entry name" value="BSH_RND"/>
    <property type="match status" value="1"/>
</dbReference>
<dbReference type="Gene3D" id="2.40.30.170">
    <property type="match status" value="1"/>
</dbReference>
<dbReference type="Gene3D" id="1.10.287.470">
    <property type="entry name" value="Helix hairpin bin"/>
    <property type="match status" value="1"/>
</dbReference>
<dbReference type="Pfam" id="PF25876">
    <property type="entry name" value="HH_MFP_RND"/>
    <property type="match status" value="1"/>
</dbReference>
<evidence type="ECO:0000256" key="1">
    <source>
        <dbReference type="ARBA" id="ARBA00009477"/>
    </source>
</evidence>
<dbReference type="EMBL" id="MFAF01000114">
    <property type="protein sequence ID" value="OGD73728.1"/>
    <property type="molecule type" value="Genomic_DNA"/>
</dbReference>
<evidence type="ECO:0000313" key="5">
    <source>
        <dbReference type="EMBL" id="OGD73728.1"/>
    </source>
</evidence>
<dbReference type="AlphaFoldDB" id="A0A1F5F235"/>
<proteinExistence type="inferred from homology"/>
<reference evidence="5 6" key="1">
    <citation type="journal article" date="2016" name="Nat. Commun.">
        <title>Thousands of microbial genomes shed light on interconnected biogeochemical processes in an aquifer system.</title>
        <authorList>
            <person name="Anantharaman K."/>
            <person name="Brown C.T."/>
            <person name="Hug L.A."/>
            <person name="Sharon I."/>
            <person name="Castelle C.J."/>
            <person name="Probst A.J."/>
            <person name="Thomas B.C."/>
            <person name="Singh A."/>
            <person name="Wilkins M.J."/>
            <person name="Karaoz U."/>
            <person name="Brodie E.L."/>
            <person name="Williams K.H."/>
            <person name="Hubbard S.S."/>
            <person name="Banfield J.F."/>
        </authorList>
    </citation>
    <scope>NUCLEOTIDE SEQUENCE [LARGE SCALE GENOMIC DNA]</scope>
</reference>
<protein>
    <submittedName>
        <fullName evidence="5">Uncharacterized protein</fullName>
    </submittedName>
</protein>
<sequence>MAENLSPAEKKKRKRRTIILIVLGALAAIVLVNVLASGEPESVVNVEPVEKRTLESVVSGPGHVRPAIEVNLVALTAGQIVRVAVVEGQQVHTGDLILEIDPDQSQSLLSQSQAGYSAAQAQLDLAQATLTQAEDNFTRQQHLYDDGLISKQEWEATQTQLQIARAQHEAAKSQSWGALASIRAARDSVDKTRYSSPMDGVVVALNFEEGDIAYPPTYSINPLATIASLEGMKVEAEIDETDVVSLELNQPARVEVEAFPRESFAGYVSEIARSAKTTLSGSEAEVVNFEIKVVITDELPATVLPGMSATVEITTDTAEDTLSVPISAVVVRDRETVLEWLGEDFALPNDWDEVEGVFVLDGETVSFRPVVTGISDEAFIEILSGVEEGETVVSGPYKELRELEHGGAVTVAEVTVEEEEEE</sequence>
<dbReference type="PANTHER" id="PTHR30469">
    <property type="entry name" value="MULTIDRUG RESISTANCE PROTEIN MDTA"/>
    <property type="match status" value="1"/>
</dbReference>
<comment type="caution">
    <text evidence="5">The sequence shown here is derived from an EMBL/GenBank/DDBJ whole genome shotgun (WGS) entry which is preliminary data.</text>
</comment>
<dbReference type="GO" id="GO:1990281">
    <property type="term" value="C:efflux pump complex"/>
    <property type="evidence" value="ECO:0007669"/>
    <property type="project" value="TreeGrafter"/>
</dbReference>
<dbReference type="InterPro" id="IPR058624">
    <property type="entry name" value="MdtA-like_HH"/>
</dbReference>
<evidence type="ECO:0000259" key="4">
    <source>
        <dbReference type="Pfam" id="PF25990"/>
    </source>
</evidence>
<feature type="domain" description="YknX-like beta-barrel" evidence="4">
    <location>
        <begin position="232"/>
        <end position="313"/>
    </location>
</feature>
<dbReference type="InterPro" id="IPR058636">
    <property type="entry name" value="Beta-barrel_YknX"/>
</dbReference>